<dbReference type="EMBL" id="NCKV01000487">
    <property type="protein sequence ID" value="RWS30482.1"/>
    <property type="molecule type" value="Genomic_DNA"/>
</dbReference>
<evidence type="ECO:0000256" key="4">
    <source>
        <dbReference type="ARBA" id="ARBA00023242"/>
    </source>
</evidence>
<name>A0A443SSJ3_9ACAR</name>
<dbReference type="CDD" id="cd07387">
    <property type="entry name" value="MPP_PolD2_C"/>
    <property type="match status" value="1"/>
</dbReference>
<accession>A0A443SSJ3</accession>
<reference evidence="7 8" key="1">
    <citation type="journal article" date="2018" name="Gigascience">
        <title>Genomes of trombidid mites reveal novel predicted allergens and laterally-transferred genes associated with secondary metabolism.</title>
        <authorList>
            <person name="Dong X."/>
            <person name="Chaisiri K."/>
            <person name="Xia D."/>
            <person name="Armstrong S.D."/>
            <person name="Fang Y."/>
            <person name="Donnelly M.J."/>
            <person name="Kadowaki T."/>
            <person name="McGarry J.W."/>
            <person name="Darby A.C."/>
            <person name="Makepeace B.L."/>
        </authorList>
    </citation>
    <scope>NUCLEOTIDE SEQUENCE [LARGE SCALE GENOMIC DNA]</scope>
    <source>
        <strain evidence="7">UoL-UT</strain>
    </source>
</reference>
<feature type="domain" description="DNA polymerase delta subunit OB-fold" evidence="6">
    <location>
        <begin position="27"/>
        <end position="157"/>
    </location>
</feature>
<dbReference type="InterPro" id="IPR040663">
    <property type="entry name" value="DNA_pol_D_N"/>
</dbReference>
<gene>
    <name evidence="7" type="ORF">B4U80_00114</name>
</gene>
<dbReference type="Gene3D" id="2.40.50.430">
    <property type="match status" value="1"/>
</dbReference>
<proteinExistence type="inferred from homology"/>
<dbReference type="OrthoDB" id="3763at2759"/>
<evidence type="ECO:0000256" key="1">
    <source>
        <dbReference type="ARBA" id="ARBA00004123"/>
    </source>
</evidence>
<feature type="domain" description="DNA polymerase alpha/delta/epsilon subunit B" evidence="5">
    <location>
        <begin position="202"/>
        <end position="396"/>
    </location>
</feature>
<evidence type="ECO:0000256" key="2">
    <source>
        <dbReference type="ARBA" id="ARBA00006035"/>
    </source>
</evidence>
<dbReference type="GO" id="GO:0043625">
    <property type="term" value="C:delta DNA polymerase complex"/>
    <property type="evidence" value="ECO:0007669"/>
    <property type="project" value="TreeGrafter"/>
</dbReference>
<dbReference type="InterPro" id="IPR041863">
    <property type="entry name" value="PolD2_C"/>
</dbReference>
<evidence type="ECO:0000259" key="6">
    <source>
        <dbReference type="Pfam" id="PF18018"/>
    </source>
</evidence>
<protein>
    <submittedName>
        <fullName evidence="7">DNA polymerase delta subunit 2-like protein</fullName>
    </submittedName>
</protein>
<dbReference type="InterPro" id="IPR024826">
    <property type="entry name" value="DNA_pol_delta/II_ssu"/>
</dbReference>
<dbReference type="GO" id="GO:0003677">
    <property type="term" value="F:DNA binding"/>
    <property type="evidence" value="ECO:0007669"/>
    <property type="project" value="InterPro"/>
</dbReference>
<dbReference type="AlphaFoldDB" id="A0A443SSJ3"/>
<dbReference type="Pfam" id="PF04042">
    <property type="entry name" value="DNA_pol_E_B"/>
    <property type="match status" value="1"/>
</dbReference>
<dbReference type="VEuPathDB" id="VectorBase:LDEU001558"/>
<keyword evidence="3" id="KW-0235">DNA replication</keyword>
<comment type="subcellular location">
    <subcellularLocation>
        <location evidence="1">Nucleus</location>
    </subcellularLocation>
</comment>
<dbReference type="InterPro" id="IPR007185">
    <property type="entry name" value="DNA_pol_a/d/e_bsu"/>
</dbReference>
<dbReference type="STRING" id="299467.A0A443SSJ3"/>
<dbReference type="Pfam" id="PF18018">
    <property type="entry name" value="DNA_pol_D_N"/>
    <property type="match status" value="1"/>
</dbReference>
<dbReference type="PANTHER" id="PTHR10416:SF0">
    <property type="entry name" value="DNA POLYMERASE DELTA SUBUNIT 2"/>
    <property type="match status" value="1"/>
</dbReference>
<comment type="caution">
    <text evidence="7">The sequence shown here is derived from an EMBL/GenBank/DDBJ whole genome shotgun (WGS) entry which is preliminary data.</text>
</comment>
<evidence type="ECO:0000313" key="7">
    <source>
        <dbReference type="EMBL" id="RWS30482.1"/>
    </source>
</evidence>
<dbReference type="Proteomes" id="UP000288716">
    <property type="component" value="Unassembled WGS sequence"/>
</dbReference>
<organism evidence="7 8">
    <name type="scientific">Leptotrombidium deliense</name>
    <dbReference type="NCBI Taxonomy" id="299467"/>
    <lineage>
        <taxon>Eukaryota</taxon>
        <taxon>Metazoa</taxon>
        <taxon>Ecdysozoa</taxon>
        <taxon>Arthropoda</taxon>
        <taxon>Chelicerata</taxon>
        <taxon>Arachnida</taxon>
        <taxon>Acari</taxon>
        <taxon>Acariformes</taxon>
        <taxon>Trombidiformes</taxon>
        <taxon>Prostigmata</taxon>
        <taxon>Anystina</taxon>
        <taxon>Parasitengona</taxon>
        <taxon>Trombiculoidea</taxon>
        <taxon>Trombiculidae</taxon>
        <taxon>Leptotrombidium</taxon>
    </lineage>
</organism>
<evidence type="ECO:0000259" key="5">
    <source>
        <dbReference type="Pfam" id="PF04042"/>
    </source>
</evidence>
<keyword evidence="8" id="KW-1185">Reference proteome</keyword>
<dbReference type="Gene3D" id="3.60.21.50">
    <property type="match status" value="1"/>
</dbReference>
<dbReference type="GO" id="GO:0006271">
    <property type="term" value="P:DNA strand elongation involved in DNA replication"/>
    <property type="evidence" value="ECO:0007669"/>
    <property type="project" value="TreeGrafter"/>
</dbReference>
<dbReference type="PANTHER" id="PTHR10416">
    <property type="entry name" value="DNA POLYMERASE DELTA SUBUNIT 2"/>
    <property type="match status" value="1"/>
</dbReference>
<keyword evidence="4" id="KW-0539">Nucleus</keyword>
<evidence type="ECO:0000256" key="3">
    <source>
        <dbReference type="ARBA" id="ARBA00022705"/>
    </source>
</evidence>
<evidence type="ECO:0000313" key="8">
    <source>
        <dbReference type="Proteomes" id="UP000288716"/>
    </source>
</evidence>
<comment type="similarity">
    <text evidence="2">Belongs to the DNA polymerase delta/II small subunit family.</text>
</comment>
<sequence>MEVERCTSRFQDLCSRFLVDEKSFTIQYYAYYNARLKLMYPWLEASARNKWGKDVTIVSLSDLTTKSGEKVCVIGTLFKRMDLQPTILKELSEEHQLIPQPLMEKYTSEEDVLYLQDNRESVRLMGTLNVKSFVTGISVALLGYEDDDGNNFIVEDYCLPIFLDYVERPLTISGDKYVAIISDIGFSLRSNVNLISARNMFRDFVTGNTHFKINEDKAGKIVKVIVAGNCVSREVRILEQQENQKNLLSWNKKVRPFTLEIMQMIDNFLVTLGKFVDVDVMPGNHDVTSGMLPQQPIHPCLLPKSSVFESVRCVTNPYSAKFDNVLFLGTSGQNVDSIRQYSSYDDTLEIMEKTLLWRHIAPTAPDTLQSYPFADKDPFVLHECPHVYFAGNQTTFNTKLHKGPNGQLTRIIAVPQFESSFNCILVNLRNLDCELVAFG</sequence>